<evidence type="ECO:0000256" key="6">
    <source>
        <dbReference type="ARBA" id="ARBA00022764"/>
    </source>
</evidence>
<feature type="domain" description="PDZ" evidence="13">
    <location>
        <begin position="354"/>
        <end position="455"/>
    </location>
</feature>
<dbReference type="OrthoDB" id="9758917at2"/>
<dbReference type="InterPro" id="IPR041489">
    <property type="entry name" value="PDZ_6"/>
</dbReference>
<keyword evidence="4 12" id="KW-0732">Signal</keyword>
<evidence type="ECO:0000256" key="1">
    <source>
        <dbReference type="ARBA" id="ARBA00004418"/>
    </source>
</evidence>
<dbReference type="SUPFAM" id="SSF50156">
    <property type="entry name" value="PDZ domain-like"/>
    <property type="match status" value="2"/>
</dbReference>
<evidence type="ECO:0000256" key="10">
    <source>
        <dbReference type="PIRSR" id="PIRSR611782-2"/>
    </source>
</evidence>
<dbReference type="Pfam" id="PF17820">
    <property type="entry name" value="PDZ_6"/>
    <property type="match status" value="1"/>
</dbReference>
<feature type="binding site" evidence="10">
    <location>
        <begin position="207"/>
        <end position="209"/>
    </location>
    <ligand>
        <name>substrate</name>
    </ligand>
</feature>
<gene>
    <name evidence="14" type="primary">htrA</name>
    <name evidence="14" type="ORF">GCM10007966_06700</name>
</gene>
<keyword evidence="8" id="KW-0720">Serine protease</keyword>
<dbReference type="InterPro" id="IPR009003">
    <property type="entry name" value="Peptidase_S1_PA"/>
</dbReference>
<dbReference type="Pfam" id="PF13365">
    <property type="entry name" value="Trypsin_2"/>
    <property type="match status" value="1"/>
</dbReference>
<protein>
    <submittedName>
        <fullName evidence="14">Serine endoprotease DegQ</fullName>
    </submittedName>
</protein>
<feature type="signal peptide" evidence="12">
    <location>
        <begin position="1"/>
        <end position="22"/>
    </location>
</feature>
<evidence type="ECO:0000256" key="9">
    <source>
        <dbReference type="PIRSR" id="PIRSR611782-1"/>
    </source>
</evidence>
<dbReference type="EMBL" id="BMOB01000002">
    <property type="protein sequence ID" value="GGI80836.1"/>
    <property type="molecule type" value="Genomic_DNA"/>
</dbReference>
<comment type="subcellular location">
    <subcellularLocation>
        <location evidence="1">Periplasm</location>
    </subcellularLocation>
</comment>
<accession>A0A917N9K2</accession>
<dbReference type="PANTHER" id="PTHR22939">
    <property type="entry name" value="SERINE PROTEASE FAMILY S1C HTRA-RELATED"/>
    <property type="match status" value="1"/>
</dbReference>
<dbReference type="GO" id="GO:0042597">
    <property type="term" value="C:periplasmic space"/>
    <property type="evidence" value="ECO:0007669"/>
    <property type="project" value="UniProtKB-SubCell"/>
</dbReference>
<dbReference type="InterPro" id="IPR001940">
    <property type="entry name" value="Peptidase_S1C"/>
</dbReference>
<sequence>MFYRLRSIFGIFLLSVTSLVFAQKDAPLLPTLAPVLDATMPAIVNVAVQGIIPSNLPMSEEDEKSERPPQPGIEKPRKFQSIGSGVVIDPKNGIILTNDHVIRNANLITVTLNDGRRLKAKLIGGDSATDVAVLKVDAKNLKSLPIGDSDQLEVGDFVVAIGNPFGLNSTGNSQSATFGIVSAMKRSDLNIEGIENFIQTDAAINPGNSGGALVNTKGELVGINTAIISLYGGNVGIGFAIPINMAKDVAQQIIKFGSVHRGLMGIFVQHLTPELAQAMGYPEEFKGALVSQVNENSPAESAGLRAGDVITQINDTKITQASQVKTTVSLLRVGSTATIKVKRKDKDLTFKVIVTDMKKHEQELQSKNPFLFGLALTDFDQDSPLHGHIKGVQVVGAAEASAGWRAGLRPGDVIIAANNKSTKSMNDLQLAAKENNKQLLVQVLRGAGALYILII</sequence>
<evidence type="ECO:0000256" key="5">
    <source>
        <dbReference type="ARBA" id="ARBA00022737"/>
    </source>
</evidence>
<keyword evidence="6" id="KW-0574">Periplasm</keyword>
<dbReference type="GO" id="GO:0006508">
    <property type="term" value="P:proteolysis"/>
    <property type="evidence" value="ECO:0007669"/>
    <property type="project" value="UniProtKB-KW"/>
</dbReference>
<dbReference type="Proteomes" id="UP000630149">
    <property type="component" value="Unassembled WGS sequence"/>
</dbReference>
<evidence type="ECO:0000259" key="13">
    <source>
        <dbReference type="PROSITE" id="PS50106"/>
    </source>
</evidence>
<proteinExistence type="inferred from homology"/>
<evidence type="ECO:0000256" key="4">
    <source>
        <dbReference type="ARBA" id="ARBA00022729"/>
    </source>
</evidence>
<feature type="active site" description="Charge relay system" evidence="9">
    <location>
        <position position="209"/>
    </location>
</feature>
<reference evidence="14" key="1">
    <citation type="journal article" date="2014" name="Int. J. Syst. Evol. Microbiol.">
        <title>Complete genome sequence of Corynebacterium casei LMG S-19264T (=DSM 44701T), isolated from a smear-ripened cheese.</title>
        <authorList>
            <consortium name="US DOE Joint Genome Institute (JGI-PGF)"/>
            <person name="Walter F."/>
            <person name="Albersmeier A."/>
            <person name="Kalinowski J."/>
            <person name="Ruckert C."/>
        </authorList>
    </citation>
    <scope>NUCLEOTIDE SEQUENCE</scope>
    <source>
        <strain evidence="14">JCM 13919</strain>
    </source>
</reference>
<evidence type="ECO:0000313" key="14">
    <source>
        <dbReference type="EMBL" id="GGI80836.1"/>
    </source>
</evidence>
<dbReference type="InterPro" id="IPR036034">
    <property type="entry name" value="PDZ_sf"/>
</dbReference>
<dbReference type="AlphaFoldDB" id="A0A917N9K2"/>
<dbReference type="PANTHER" id="PTHR22939:SF129">
    <property type="entry name" value="SERINE PROTEASE HTRA2, MITOCHONDRIAL"/>
    <property type="match status" value="1"/>
</dbReference>
<feature type="binding site" evidence="10">
    <location>
        <position position="130"/>
    </location>
    <ligand>
        <name>substrate</name>
    </ligand>
</feature>
<evidence type="ECO:0000256" key="12">
    <source>
        <dbReference type="SAM" id="SignalP"/>
    </source>
</evidence>
<feature type="active site" description="Charge relay system" evidence="9">
    <location>
        <position position="100"/>
    </location>
</feature>
<evidence type="ECO:0000256" key="2">
    <source>
        <dbReference type="ARBA" id="ARBA00010541"/>
    </source>
</evidence>
<evidence type="ECO:0000313" key="15">
    <source>
        <dbReference type="Proteomes" id="UP000630149"/>
    </source>
</evidence>
<evidence type="ECO:0000256" key="8">
    <source>
        <dbReference type="ARBA" id="ARBA00022825"/>
    </source>
</evidence>
<dbReference type="Pfam" id="PF13180">
    <property type="entry name" value="PDZ_2"/>
    <property type="match status" value="1"/>
</dbReference>
<reference evidence="14" key="2">
    <citation type="submission" date="2020-09" db="EMBL/GenBank/DDBJ databases">
        <authorList>
            <person name="Sun Q."/>
            <person name="Ohkuma M."/>
        </authorList>
    </citation>
    <scope>NUCLEOTIDE SEQUENCE</scope>
    <source>
        <strain evidence="14">JCM 13919</strain>
    </source>
</reference>
<evidence type="ECO:0000256" key="11">
    <source>
        <dbReference type="SAM" id="MobiDB-lite"/>
    </source>
</evidence>
<keyword evidence="15" id="KW-1185">Reference proteome</keyword>
<comment type="similarity">
    <text evidence="2">Belongs to the peptidase S1C family.</text>
</comment>
<keyword evidence="7" id="KW-0378">Hydrolase</keyword>
<dbReference type="GO" id="GO:0004252">
    <property type="term" value="F:serine-type endopeptidase activity"/>
    <property type="evidence" value="ECO:0007669"/>
    <property type="project" value="InterPro"/>
</dbReference>
<dbReference type="SMART" id="SM00228">
    <property type="entry name" value="PDZ"/>
    <property type="match status" value="2"/>
</dbReference>
<organism evidence="14 15">
    <name type="scientific">Legionella impletisoli</name>
    <dbReference type="NCBI Taxonomy" id="343510"/>
    <lineage>
        <taxon>Bacteria</taxon>
        <taxon>Pseudomonadati</taxon>
        <taxon>Pseudomonadota</taxon>
        <taxon>Gammaproteobacteria</taxon>
        <taxon>Legionellales</taxon>
        <taxon>Legionellaceae</taxon>
        <taxon>Legionella</taxon>
    </lineage>
</organism>
<dbReference type="InterPro" id="IPR001478">
    <property type="entry name" value="PDZ"/>
</dbReference>
<dbReference type="Gene3D" id="2.30.42.10">
    <property type="match status" value="2"/>
</dbReference>
<dbReference type="Gene3D" id="2.40.10.120">
    <property type="match status" value="1"/>
</dbReference>
<dbReference type="InterPro" id="IPR011782">
    <property type="entry name" value="Pept_S1C_Do"/>
</dbReference>
<feature type="binding site" evidence="10">
    <location>
        <position position="100"/>
    </location>
    <ligand>
        <name>substrate</name>
    </ligand>
</feature>
<feature type="active site" description="Charge relay system" evidence="9">
    <location>
        <position position="130"/>
    </location>
</feature>
<dbReference type="RefSeq" id="WP_131776020.1">
    <property type="nucleotide sequence ID" value="NZ_BMOB01000002.1"/>
</dbReference>
<comment type="caution">
    <text evidence="14">The sequence shown here is derived from an EMBL/GenBank/DDBJ whole genome shotgun (WGS) entry which is preliminary data.</text>
</comment>
<keyword evidence="5" id="KW-0677">Repeat</keyword>
<keyword evidence="3" id="KW-0645">Protease</keyword>
<dbReference type="CDD" id="cd10839">
    <property type="entry name" value="cpPDZ1_DegP-like"/>
    <property type="match status" value="1"/>
</dbReference>
<dbReference type="PRINTS" id="PR00834">
    <property type="entry name" value="PROTEASES2C"/>
</dbReference>
<feature type="chain" id="PRO_5038897754" evidence="12">
    <location>
        <begin position="23"/>
        <end position="455"/>
    </location>
</feature>
<name>A0A917N9K2_9GAMM</name>
<feature type="region of interest" description="Disordered" evidence="11">
    <location>
        <begin position="57"/>
        <end position="77"/>
    </location>
</feature>
<dbReference type="PROSITE" id="PS50106">
    <property type="entry name" value="PDZ"/>
    <property type="match status" value="2"/>
</dbReference>
<feature type="domain" description="PDZ" evidence="13">
    <location>
        <begin position="253"/>
        <end position="345"/>
    </location>
</feature>
<dbReference type="SUPFAM" id="SSF50494">
    <property type="entry name" value="Trypsin-like serine proteases"/>
    <property type="match status" value="1"/>
</dbReference>
<evidence type="ECO:0000256" key="7">
    <source>
        <dbReference type="ARBA" id="ARBA00022801"/>
    </source>
</evidence>
<dbReference type="NCBIfam" id="TIGR02037">
    <property type="entry name" value="degP_htrA_DO"/>
    <property type="match status" value="1"/>
</dbReference>
<evidence type="ECO:0000256" key="3">
    <source>
        <dbReference type="ARBA" id="ARBA00022670"/>
    </source>
</evidence>